<dbReference type="SUPFAM" id="SSF53720">
    <property type="entry name" value="ALDH-like"/>
    <property type="match status" value="1"/>
</dbReference>
<organism evidence="3 4">
    <name type="scientific">Serratia marcescens</name>
    <dbReference type="NCBI Taxonomy" id="615"/>
    <lineage>
        <taxon>Bacteria</taxon>
        <taxon>Pseudomonadati</taxon>
        <taxon>Pseudomonadota</taxon>
        <taxon>Gammaproteobacteria</taxon>
        <taxon>Enterobacterales</taxon>
        <taxon>Yersiniaceae</taxon>
        <taxon>Serratia</taxon>
    </lineage>
</organism>
<protein>
    <submittedName>
        <fullName evidence="3">Succinate-semialdehyde dehydrogenase [NADP(+)]</fullName>
        <ecNumber evidence="3">1.2.1.79</ecNumber>
    </submittedName>
</protein>
<dbReference type="EC" id="1.2.1.79" evidence="3"/>
<dbReference type="EMBL" id="UGYK01000002">
    <property type="protein sequence ID" value="SUI62433.1"/>
    <property type="molecule type" value="Genomic_DNA"/>
</dbReference>
<dbReference type="InterPro" id="IPR016163">
    <property type="entry name" value="Ald_DH_C"/>
</dbReference>
<name>A0A379ZI37_SERMA</name>
<dbReference type="Proteomes" id="UP000254765">
    <property type="component" value="Unassembled WGS sequence"/>
</dbReference>
<evidence type="ECO:0000313" key="4">
    <source>
        <dbReference type="Proteomes" id="UP000254765"/>
    </source>
</evidence>
<dbReference type="AlphaFoldDB" id="A0A379ZI37"/>
<evidence type="ECO:0000313" key="3">
    <source>
        <dbReference type="EMBL" id="SUI62433.1"/>
    </source>
</evidence>
<dbReference type="Gene3D" id="3.40.605.10">
    <property type="entry name" value="Aldehyde Dehydrogenase, Chain A, domain 1"/>
    <property type="match status" value="1"/>
</dbReference>
<keyword evidence="1 3" id="KW-0560">Oxidoreductase</keyword>
<reference evidence="3 4" key="1">
    <citation type="submission" date="2018-06" db="EMBL/GenBank/DDBJ databases">
        <authorList>
            <consortium name="Pathogen Informatics"/>
            <person name="Doyle S."/>
        </authorList>
    </citation>
    <scope>NUCLEOTIDE SEQUENCE [LARGE SCALE GENOMIC DNA]</scope>
    <source>
        <strain evidence="3 4">NCTC10211</strain>
    </source>
</reference>
<sequence length="47" mass="4922">MLSINHIGFGLPETPFGGVKDSGHGTEGGSEAIESYLETRFVTVAGR</sequence>
<dbReference type="InterPro" id="IPR015590">
    <property type="entry name" value="Aldehyde_DH_dom"/>
</dbReference>
<dbReference type="InterPro" id="IPR016162">
    <property type="entry name" value="Ald_DH_N"/>
</dbReference>
<evidence type="ECO:0000256" key="1">
    <source>
        <dbReference type="ARBA" id="ARBA00023002"/>
    </source>
</evidence>
<evidence type="ECO:0000259" key="2">
    <source>
        <dbReference type="Pfam" id="PF00171"/>
    </source>
</evidence>
<feature type="domain" description="Aldehyde dehydrogenase" evidence="2">
    <location>
        <begin position="1"/>
        <end position="42"/>
    </location>
</feature>
<dbReference type="Gene3D" id="3.40.309.10">
    <property type="entry name" value="Aldehyde Dehydrogenase, Chain A, domain 2"/>
    <property type="match status" value="1"/>
</dbReference>
<dbReference type="GO" id="GO:0036243">
    <property type="term" value="F:succinate-semialdehyde dehydrogenase (NADP+) activity"/>
    <property type="evidence" value="ECO:0007669"/>
    <property type="project" value="UniProtKB-EC"/>
</dbReference>
<dbReference type="InterPro" id="IPR016161">
    <property type="entry name" value="Ald_DH/histidinol_DH"/>
</dbReference>
<proteinExistence type="predicted"/>
<accession>A0A379ZI37</accession>
<dbReference type="Pfam" id="PF00171">
    <property type="entry name" value="Aldedh"/>
    <property type="match status" value="1"/>
</dbReference>
<gene>
    <name evidence="3" type="primary">gabD_5</name>
    <name evidence="3" type="ORF">NCTC10211_03814</name>
</gene>